<protein>
    <submittedName>
        <fullName evidence="3">NAD(P)-dependent dehydrogenase (Short-subunit alcohol dehydrogenase family)</fullName>
    </submittedName>
</protein>
<dbReference type="SUPFAM" id="SSF51735">
    <property type="entry name" value="NAD(P)-binding Rossmann-fold domains"/>
    <property type="match status" value="1"/>
</dbReference>
<accession>A0A4R7ZXA4</accession>
<dbReference type="PANTHER" id="PTHR24320:SF283">
    <property type="entry name" value="RETINOL DEHYDROGENASE 11"/>
    <property type="match status" value="1"/>
</dbReference>
<evidence type="ECO:0000256" key="1">
    <source>
        <dbReference type="ARBA" id="ARBA00006484"/>
    </source>
</evidence>
<dbReference type="Pfam" id="PF00106">
    <property type="entry name" value="adh_short"/>
    <property type="match status" value="1"/>
</dbReference>
<dbReference type="GO" id="GO:0016491">
    <property type="term" value="F:oxidoreductase activity"/>
    <property type="evidence" value="ECO:0007669"/>
    <property type="project" value="UniProtKB-KW"/>
</dbReference>
<dbReference type="PRINTS" id="PR00081">
    <property type="entry name" value="GDHRDH"/>
</dbReference>
<dbReference type="InterPro" id="IPR036291">
    <property type="entry name" value="NAD(P)-bd_dom_sf"/>
</dbReference>
<dbReference type="Gene3D" id="3.40.50.720">
    <property type="entry name" value="NAD(P)-binding Rossmann-like Domain"/>
    <property type="match status" value="1"/>
</dbReference>
<comment type="similarity">
    <text evidence="1">Belongs to the short-chain dehydrogenases/reductases (SDR) family.</text>
</comment>
<dbReference type="CDD" id="cd05327">
    <property type="entry name" value="retinol-DH_like_SDR_c_like"/>
    <property type="match status" value="1"/>
</dbReference>
<proteinExistence type="inferred from homology"/>
<reference evidence="3 4" key="1">
    <citation type="submission" date="2019-03" db="EMBL/GenBank/DDBJ databases">
        <title>Genomic Encyclopedia of Type Strains, Phase III (KMG-III): the genomes of soil and plant-associated and newly described type strains.</title>
        <authorList>
            <person name="Whitman W."/>
        </authorList>
    </citation>
    <scope>NUCLEOTIDE SEQUENCE [LARGE SCALE GENOMIC DNA]</scope>
    <source>
        <strain evidence="3 4">VKM Ac-2570</strain>
    </source>
</reference>
<gene>
    <name evidence="3" type="ORF">EV650_1571</name>
</gene>
<comment type="caution">
    <text evidence="3">The sequence shown here is derived from an EMBL/GenBank/DDBJ whole genome shotgun (WGS) entry which is preliminary data.</text>
</comment>
<dbReference type="EMBL" id="SODF01000001">
    <property type="protein sequence ID" value="TDW22729.1"/>
    <property type="molecule type" value="Genomic_DNA"/>
</dbReference>
<name>A0A4R7ZXA4_9ACTN</name>
<dbReference type="AlphaFoldDB" id="A0A4R7ZXA4"/>
<keyword evidence="4" id="KW-1185">Reference proteome</keyword>
<dbReference type="PANTHER" id="PTHR24320">
    <property type="entry name" value="RETINOL DEHYDROGENASE"/>
    <property type="match status" value="1"/>
</dbReference>
<evidence type="ECO:0000256" key="2">
    <source>
        <dbReference type="ARBA" id="ARBA00023002"/>
    </source>
</evidence>
<dbReference type="OrthoDB" id="4577644at2"/>
<evidence type="ECO:0000313" key="4">
    <source>
        <dbReference type="Proteomes" id="UP000295447"/>
    </source>
</evidence>
<keyword evidence="2" id="KW-0560">Oxidoreductase</keyword>
<dbReference type="Proteomes" id="UP000295447">
    <property type="component" value="Unassembled WGS sequence"/>
</dbReference>
<sequence>MTNKQHPIGSGFTAAATADQVLEGIDLTGKNVVVTGGHRGLGLETTRALANAGANVTVAVRNPENAAKALAGIDRVETSQLDLLDPKSIDDFVARYLATGRPLHILINNAGIMAGPLVRDARGYESQFATNHLGHFQLTLGLLPALQAAHGARVVNVTSGGHRLSDIRWDDPNFTTGYDPLLAYGQSKTANVLFAVELDRRWSQYDIHGYAVHPGVVITTNLGPWISEGETRTPWLSVEDHHTMGLTDAEGNQIVDPARGLKTPEQGASTTVFAATNPQLAAVGGVYLKDNEVSPLDTPRPINFHDQDIPADVVPHAVDPESAQRLWTLSEDLIKH</sequence>
<organism evidence="3 4">
    <name type="scientific">Kribbella kalugense</name>
    <dbReference type="NCBI Taxonomy" id="2512221"/>
    <lineage>
        <taxon>Bacteria</taxon>
        <taxon>Bacillati</taxon>
        <taxon>Actinomycetota</taxon>
        <taxon>Actinomycetes</taxon>
        <taxon>Propionibacteriales</taxon>
        <taxon>Kribbellaceae</taxon>
        <taxon>Kribbella</taxon>
    </lineage>
</organism>
<dbReference type="InterPro" id="IPR002347">
    <property type="entry name" value="SDR_fam"/>
</dbReference>
<dbReference type="RefSeq" id="WP_134116783.1">
    <property type="nucleotide sequence ID" value="NZ_SODF01000001.1"/>
</dbReference>
<evidence type="ECO:0000313" key="3">
    <source>
        <dbReference type="EMBL" id="TDW22729.1"/>
    </source>
</evidence>